<proteinExistence type="predicted"/>
<accession>K1SSU6</accession>
<feature type="non-terminal residue" evidence="1">
    <location>
        <position position="106"/>
    </location>
</feature>
<name>K1SSU6_9ZZZZ</name>
<gene>
    <name evidence="1" type="ORF">OBE_08894</name>
</gene>
<dbReference type="EMBL" id="AJWZ01006151">
    <property type="protein sequence ID" value="EKC60598.1"/>
    <property type="molecule type" value="Genomic_DNA"/>
</dbReference>
<reference evidence="1" key="1">
    <citation type="journal article" date="2013" name="Environ. Microbiol.">
        <title>Microbiota from the distal guts of lean and obese adolescents exhibit partial functional redundancy besides clear differences in community structure.</title>
        <authorList>
            <person name="Ferrer M."/>
            <person name="Ruiz A."/>
            <person name="Lanza F."/>
            <person name="Haange S.B."/>
            <person name="Oberbach A."/>
            <person name="Till H."/>
            <person name="Bargiela R."/>
            <person name="Campoy C."/>
            <person name="Segura M.T."/>
            <person name="Richter M."/>
            <person name="von Bergen M."/>
            <person name="Seifert J."/>
            <person name="Suarez A."/>
        </authorList>
    </citation>
    <scope>NUCLEOTIDE SEQUENCE</scope>
</reference>
<protein>
    <submittedName>
        <fullName evidence="1">Uncharacterized protein</fullName>
    </submittedName>
</protein>
<evidence type="ECO:0000313" key="1">
    <source>
        <dbReference type="EMBL" id="EKC60598.1"/>
    </source>
</evidence>
<dbReference type="AlphaFoldDB" id="K1SSU6"/>
<comment type="caution">
    <text evidence="1">The sequence shown here is derived from an EMBL/GenBank/DDBJ whole genome shotgun (WGS) entry which is preliminary data.</text>
</comment>
<organism evidence="1">
    <name type="scientific">human gut metagenome</name>
    <dbReference type="NCBI Taxonomy" id="408170"/>
    <lineage>
        <taxon>unclassified sequences</taxon>
        <taxon>metagenomes</taxon>
        <taxon>organismal metagenomes</taxon>
    </lineage>
</organism>
<sequence>MERNLDPMTTNLVVADDSRTEKTICLAVSPSLKKYGIPGRARLFEVVQKVKNINNYRKRIATNNEFLGKSYNDIELQKNKNLALDYIIAPPRMAFYMKYSTKIYNT</sequence>